<evidence type="ECO:0000256" key="5">
    <source>
        <dbReference type="ARBA" id="ARBA00023136"/>
    </source>
</evidence>
<dbReference type="GO" id="GO:0016020">
    <property type="term" value="C:membrane"/>
    <property type="evidence" value="ECO:0007669"/>
    <property type="project" value="UniProtKB-SubCell"/>
</dbReference>
<feature type="transmembrane region" description="Helical" evidence="6">
    <location>
        <begin position="120"/>
        <end position="141"/>
    </location>
</feature>
<evidence type="ECO:0000256" key="3">
    <source>
        <dbReference type="ARBA" id="ARBA00022692"/>
    </source>
</evidence>
<dbReference type="InterPro" id="IPR020846">
    <property type="entry name" value="MFS_dom"/>
</dbReference>
<evidence type="ECO:0000256" key="1">
    <source>
        <dbReference type="ARBA" id="ARBA00004141"/>
    </source>
</evidence>
<dbReference type="Pfam" id="PF07690">
    <property type="entry name" value="MFS_1"/>
    <property type="match status" value="1"/>
</dbReference>
<feature type="transmembrane region" description="Helical" evidence="6">
    <location>
        <begin position="493"/>
        <end position="515"/>
    </location>
</feature>
<name>A0A6J6UBX6_9ZZZZ</name>
<dbReference type="EMBL" id="CAEZYU010000118">
    <property type="protein sequence ID" value="CAB4756825.1"/>
    <property type="molecule type" value="Genomic_DNA"/>
</dbReference>
<feature type="transmembrane region" description="Helical" evidence="6">
    <location>
        <begin position="95"/>
        <end position="114"/>
    </location>
</feature>
<keyword evidence="2" id="KW-0813">Transport</keyword>
<feature type="transmembrane region" description="Helical" evidence="6">
    <location>
        <begin position="346"/>
        <end position="365"/>
    </location>
</feature>
<feature type="transmembrane region" description="Helical" evidence="6">
    <location>
        <begin position="153"/>
        <end position="176"/>
    </location>
</feature>
<reference evidence="8" key="1">
    <citation type="submission" date="2020-05" db="EMBL/GenBank/DDBJ databases">
        <authorList>
            <person name="Chiriac C."/>
            <person name="Salcher M."/>
            <person name="Ghai R."/>
            <person name="Kavagutti S V."/>
        </authorList>
    </citation>
    <scope>NUCLEOTIDE SEQUENCE</scope>
</reference>
<evidence type="ECO:0000256" key="2">
    <source>
        <dbReference type="ARBA" id="ARBA00022448"/>
    </source>
</evidence>
<feature type="transmembrane region" description="Helical" evidence="6">
    <location>
        <begin position="273"/>
        <end position="293"/>
    </location>
</feature>
<organism evidence="8">
    <name type="scientific">freshwater metagenome</name>
    <dbReference type="NCBI Taxonomy" id="449393"/>
    <lineage>
        <taxon>unclassified sequences</taxon>
        <taxon>metagenomes</taxon>
        <taxon>ecological metagenomes</taxon>
    </lineage>
</organism>
<evidence type="ECO:0000313" key="8">
    <source>
        <dbReference type="EMBL" id="CAB4756825.1"/>
    </source>
</evidence>
<evidence type="ECO:0000256" key="6">
    <source>
        <dbReference type="SAM" id="Phobius"/>
    </source>
</evidence>
<feature type="transmembrane region" description="Helical" evidence="6">
    <location>
        <begin position="313"/>
        <end position="334"/>
    </location>
</feature>
<feature type="transmembrane region" description="Helical" evidence="6">
    <location>
        <begin position="242"/>
        <end position="261"/>
    </location>
</feature>
<dbReference type="PANTHER" id="PTHR42718:SF9">
    <property type="entry name" value="MAJOR FACILITATOR SUPERFAMILY MULTIDRUG TRANSPORTER MFSC"/>
    <property type="match status" value="1"/>
</dbReference>
<dbReference type="SUPFAM" id="SSF103473">
    <property type="entry name" value="MFS general substrate transporter"/>
    <property type="match status" value="1"/>
</dbReference>
<feature type="transmembrane region" description="Helical" evidence="6">
    <location>
        <begin position="371"/>
        <end position="397"/>
    </location>
</feature>
<protein>
    <submittedName>
        <fullName evidence="8">Unannotated protein</fullName>
    </submittedName>
</protein>
<feature type="transmembrane region" description="Helical" evidence="6">
    <location>
        <begin position="215"/>
        <end position="236"/>
    </location>
</feature>
<dbReference type="PROSITE" id="PS50850">
    <property type="entry name" value="MFS"/>
    <property type="match status" value="1"/>
</dbReference>
<dbReference type="Gene3D" id="1.20.1720.10">
    <property type="entry name" value="Multidrug resistance protein D"/>
    <property type="match status" value="1"/>
</dbReference>
<gene>
    <name evidence="8" type="ORF">UFOPK2766_01971</name>
</gene>
<sequence length="538" mass="54830">MTATASAEGAGNPDVSDSEAEALAAPKAAIFFLGALGGTQAVDPIIASTALVKASRGLAMQGGMIALAASISTVVLAATVISMGLLGDRIGWRRLLIGSLIVSMVGDLLAAAAPASAPYLAGRALAGLGLGGVFAASFAYVRIITPREKVPAALGLYSASGSMVLVTLSLLGGALASIEWRAAFLIVPVACALYVLLATVLLPATGRQTGGPTDLLGQVLLALGIVGVLLGLSHMSQGVRDALFWVPTLAGVALLGAFVMAEQRAESPFFPVAVLRNPLFLGAMAAGFVYNFTQSSTVLQFSNLWQYVSGLSPMKVSAGTLPFLLVGILAALMTGRLITNGLRNSTVILIGGLLCALGGFATLLHHPESGYLALLPALLLLGFGATMASIPYGGLIVQAASGKFSSFYGPVTSSRTTIGQIAYAMGLALSTVMVDKLTTGGVVTRLREAGVSPSRTASALDSLGIYVRSGKDPVSRLAEQTLSLAKESYVNSFQTTMVAVGLLALVAALFGATVLRRGAAVEAAADEPDASTTEWARE</sequence>
<dbReference type="InterPro" id="IPR036259">
    <property type="entry name" value="MFS_trans_sf"/>
</dbReference>
<comment type="subcellular location">
    <subcellularLocation>
        <location evidence="1">Membrane</location>
        <topology evidence="1">Multi-pass membrane protein</topology>
    </subcellularLocation>
</comment>
<keyword evidence="5 6" id="KW-0472">Membrane</keyword>
<dbReference type="InterPro" id="IPR011701">
    <property type="entry name" value="MFS"/>
</dbReference>
<accession>A0A6J6UBX6</accession>
<dbReference type="Gene3D" id="1.20.1250.20">
    <property type="entry name" value="MFS general substrate transporter like domains"/>
    <property type="match status" value="1"/>
</dbReference>
<dbReference type="AlphaFoldDB" id="A0A6J6UBX6"/>
<evidence type="ECO:0000256" key="4">
    <source>
        <dbReference type="ARBA" id="ARBA00022989"/>
    </source>
</evidence>
<feature type="transmembrane region" description="Helical" evidence="6">
    <location>
        <begin position="182"/>
        <end position="203"/>
    </location>
</feature>
<dbReference type="GO" id="GO:0022857">
    <property type="term" value="F:transmembrane transporter activity"/>
    <property type="evidence" value="ECO:0007669"/>
    <property type="project" value="InterPro"/>
</dbReference>
<evidence type="ECO:0000259" key="7">
    <source>
        <dbReference type="PROSITE" id="PS50850"/>
    </source>
</evidence>
<keyword evidence="3 6" id="KW-0812">Transmembrane</keyword>
<feature type="transmembrane region" description="Helical" evidence="6">
    <location>
        <begin position="64"/>
        <end position="86"/>
    </location>
</feature>
<feature type="domain" description="Major facilitator superfamily (MFS) profile" evidence="7">
    <location>
        <begin position="29"/>
        <end position="519"/>
    </location>
</feature>
<dbReference type="PANTHER" id="PTHR42718">
    <property type="entry name" value="MAJOR FACILITATOR SUPERFAMILY MULTIDRUG TRANSPORTER MFSC"/>
    <property type="match status" value="1"/>
</dbReference>
<feature type="transmembrane region" description="Helical" evidence="6">
    <location>
        <begin position="417"/>
        <end position="434"/>
    </location>
</feature>
<proteinExistence type="predicted"/>
<keyword evidence="4 6" id="KW-1133">Transmembrane helix</keyword>